<dbReference type="Proteomes" id="UP000594262">
    <property type="component" value="Unplaced"/>
</dbReference>
<sequence>MEDLANGMWSLQSKDENFDKFLVCREARWFLRTMISTMPNADVEFVLSEDKKTITKKTYTSMRNAVYPMAINEDFVPDRTLSGRKEIGRIFETSGRRVIQEMRFENEETPIATIERHVEDDKMFVTMKCKDIVSKEVYVKKKTS</sequence>
<proteinExistence type="predicted"/>
<name>A0A7M5XBS5_9CNID</name>
<dbReference type="SUPFAM" id="SSF50814">
    <property type="entry name" value="Lipocalins"/>
    <property type="match status" value="1"/>
</dbReference>
<keyword evidence="2" id="KW-1185">Reference proteome</keyword>
<dbReference type="Gene3D" id="2.40.128.20">
    <property type="match status" value="1"/>
</dbReference>
<dbReference type="EnsemblMetazoa" id="CLYHEMT021011.1">
    <property type="protein sequence ID" value="CLYHEMP021011.1"/>
    <property type="gene ID" value="CLYHEMG021011"/>
</dbReference>
<organism evidence="1 2">
    <name type="scientific">Clytia hemisphaerica</name>
    <dbReference type="NCBI Taxonomy" id="252671"/>
    <lineage>
        <taxon>Eukaryota</taxon>
        <taxon>Metazoa</taxon>
        <taxon>Cnidaria</taxon>
        <taxon>Hydrozoa</taxon>
        <taxon>Hydroidolina</taxon>
        <taxon>Leptothecata</taxon>
        <taxon>Obeliida</taxon>
        <taxon>Clytiidae</taxon>
        <taxon>Clytia</taxon>
    </lineage>
</organism>
<evidence type="ECO:0000313" key="2">
    <source>
        <dbReference type="Proteomes" id="UP000594262"/>
    </source>
</evidence>
<protein>
    <submittedName>
        <fullName evidence="1">Uncharacterized protein</fullName>
    </submittedName>
</protein>
<dbReference type="GeneID" id="136808456"/>
<reference evidence="1" key="1">
    <citation type="submission" date="2021-01" db="UniProtKB">
        <authorList>
            <consortium name="EnsemblMetazoa"/>
        </authorList>
    </citation>
    <scope>IDENTIFICATION</scope>
</reference>
<dbReference type="InterPro" id="IPR012674">
    <property type="entry name" value="Calycin"/>
</dbReference>
<accession>A0A7M5XBS5</accession>
<dbReference type="AlphaFoldDB" id="A0A7M5XBS5"/>
<dbReference type="RefSeq" id="XP_066921089.1">
    <property type="nucleotide sequence ID" value="XM_067064988.1"/>
</dbReference>
<evidence type="ECO:0000313" key="1">
    <source>
        <dbReference type="EnsemblMetazoa" id="CLYHEMP021011.1"/>
    </source>
</evidence>
<dbReference type="OrthoDB" id="354351at2759"/>